<dbReference type="Gene3D" id="3.40.50.1700">
    <property type="entry name" value="Glycoside hydrolase family 3 C-terminal domain"/>
    <property type="match status" value="1"/>
</dbReference>
<dbReference type="InterPro" id="IPR013783">
    <property type="entry name" value="Ig-like_fold"/>
</dbReference>
<dbReference type="PROSITE" id="PS00775">
    <property type="entry name" value="GLYCOSYL_HYDROL_F3"/>
    <property type="match status" value="1"/>
</dbReference>
<keyword evidence="3" id="KW-0119">Carbohydrate metabolism</keyword>
<dbReference type="Pfam" id="PF14310">
    <property type="entry name" value="Fn3-like"/>
    <property type="match status" value="1"/>
</dbReference>
<comment type="similarity">
    <text evidence="1 4">Belongs to the glycosyl hydrolase 3 family.</text>
</comment>
<dbReference type="Proteomes" id="UP001500466">
    <property type="component" value="Unassembled WGS sequence"/>
</dbReference>
<evidence type="ECO:0000256" key="3">
    <source>
        <dbReference type="ARBA" id="ARBA00023277"/>
    </source>
</evidence>
<reference evidence="7" key="1">
    <citation type="journal article" date="2019" name="Int. J. Syst. Evol. Microbiol.">
        <title>The Global Catalogue of Microorganisms (GCM) 10K type strain sequencing project: providing services to taxonomists for standard genome sequencing and annotation.</title>
        <authorList>
            <consortium name="The Broad Institute Genomics Platform"/>
            <consortium name="The Broad Institute Genome Sequencing Center for Infectious Disease"/>
            <person name="Wu L."/>
            <person name="Ma J."/>
        </authorList>
    </citation>
    <scope>NUCLEOTIDE SEQUENCE [LARGE SCALE GENOMIC DNA]</scope>
    <source>
        <strain evidence="7">JCM 17986</strain>
    </source>
</reference>
<sequence>MHDATDIRLVVSALTLQEKARLLSGRGGWDTFAVERVAVPSIVLTDGPHGLRMQDPAAERFSFEASIPATCFPTAAALGSSWDVGLIGRIGEAVAAESRAAGVSVLLGPGVNIKRSPLCGRNFEYLSEDPLLSGHLGAAFVTGVQGAGVAASVKHFAANNQETDRMRIDARVDERTLREIYLAAFEHIVTTAKPWTVMAAYNKLNGVYATQNSWLLTEVLRDEWGFDGVVVSDWGAVTSPVAAVSAGLDLEMPSNNGASAESLVRAVTAGELDESVLDRAVTRLLELVGRTAPGREPGGAVDLDGHHALARIAAAESAVLLKNDHAILPLDPDADVSVAVIGEFARTPRYQGAGSSRVNATKVDNTLDAMTETAGQSMRLEFSPGFRLSGEEDPELLSAAVAAAGRADVAVLFLGLSEGVESEGHDRTDIELPADQRRLLEAVAEVNSRVVVVLANGGVVDVASWEGHAAAVLEGWLTGQAGGGAIADLLFGRANPCGRLAETIPLRLEDTPSFLDFPGSDSVVSYAERLYVGYRYYDARNMQVAYPFGHGLSYTAFEYSDLGTSIAGAGDGVAVRLRFTLTNSGSLPGKEVVQVYVGDPESSIDRPVRELKAFAKVELAPGASTQVEFELRARDFSFYSSTRGGWVLEAGDFDIHVGGSSRDCRLAARVTIDAPAQQAALTPDSTVGEWLAHPKAGPALLRAMSRVEGSAAASDPTVMRMVESLPLSRLVSMSGGRMDPEEIFGLFDAGEHV</sequence>
<accession>A0ABP9HZT5</accession>
<dbReference type="InterPro" id="IPR001764">
    <property type="entry name" value="Glyco_hydro_3_N"/>
</dbReference>
<dbReference type="InterPro" id="IPR017853">
    <property type="entry name" value="GH"/>
</dbReference>
<evidence type="ECO:0000313" key="6">
    <source>
        <dbReference type="EMBL" id="GAA4983677.1"/>
    </source>
</evidence>
<keyword evidence="2 4" id="KW-0378">Hydrolase</keyword>
<gene>
    <name evidence="6" type="ORF">GCM10023205_61940</name>
</gene>
<protein>
    <submittedName>
        <fullName evidence="6">Glycoside hydrolase family 3 C-terminal domain-containing protein</fullName>
    </submittedName>
</protein>
<dbReference type="Gene3D" id="3.20.20.300">
    <property type="entry name" value="Glycoside hydrolase, family 3, N-terminal domain"/>
    <property type="match status" value="1"/>
</dbReference>
<dbReference type="InterPro" id="IPR002772">
    <property type="entry name" value="Glyco_hydro_3_C"/>
</dbReference>
<dbReference type="InterPro" id="IPR019800">
    <property type="entry name" value="Glyco_hydro_3_AS"/>
</dbReference>
<dbReference type="InterPro" id="IPR026891">
    <property type="entry name" value="Fn3-like"/>
</dbReference>
<dbReference type="InterPro" id="IPR036881">
    <property type="entry name" value="Glyco_hydro_3_C_sf"/>
</dbReference>
<evidence type="ECO:0000256" key="2">
    <source>
        <dbReference type="ARBA" id="ARBA00022801"/>
    </source>
</evidence>
<evidence type="ECO:0000256" key="4">
    <source>
        <dbReference type="RuleBase" id="RU361161"/>
    </source>
</evidence>
<dbReference type="SUPFAM" id="SSF51445">
    <property type="entry name" value="(Trans)glycosidases"/>
    <property type="match status" value="1"/>
</dbReference>
<dbReference type="InterPro" id="IPR050288">
    <property type="entry name" value="Cellulose_deg_GH3"/>
</dbReference>
<evidence type="ECO:0000259" key="5">
    <source>
        <dbReference type="SMART" id="SM01217"/>
    </source>
</evidence>
<dbReference type="PANTHER" id="PTHR42715">
    <property type="entry name" value="BETA-GLUCOSIDASE"/>
    <property type="match status" value="1"/>
</dbReference>
<dbReference type="EMBL" id="BAABHS010000027">
    <property type="protein sequence ID" value="GAA4983677.1"/>
    <property type="molecule type" value="Genomic_DNA"/>
</dbReference>
<feature type="domain" description="Fibronectin type III-like" evidence="5">
    <location>
        <begin position="591"/>
        <end position="661"/>
    </location>
</feature>
<keyword evidence="4" id="KW-0326">Glycosidase</keyword>
<dbReference type="SMART" id="SM01217">
    <property type="entry name" value="Fn3_like"/>
    <property type="match status" value="1"/>
</dbReference>
<dbReference type="SUPFAM" id="SSF52279">
    <property type="entry name" value="Beta-D-glucan exohydrolase, C-terminal domain"/>
    <property type="match status" value="1"/>
</dbReference>
<dbReference type="PRINTS" id="PR00133">
    <property type="entry name" value="GLHYDRLASE3"/>
</dbReference>
<keyword evidence="7" id="KW-1185">Reference proteome</keyword>
<dbReference type="RefSeq" id="WP_345679049.1">
    <property type="nucleotide sequence ID" value="NZ_BAABHS010000027.1"/>
</dbReference>
<proteinExistence type="inferred from homology"/>
<dbReference type="Pfam" id="PF00933">
    <property type="entry name" value="Glyco_hydro_3"/>
    <property type="match status" value="1"/>
</dbReference>
<dbReference type="PANTHER" id="PTHR42715:SF10">
    <property type="entry name" value="BETA-GLUCOSIDASE"/>
    <property type="match status" value="1"/>
</dbReference>
<dbReference type="GO" id="GO:0016787">
    <property type="term" value="F:hydrolase activity"/>
    <property type="evidence" value="ECO:0007669"/>
    <property type="project" value="UniProtKB-KW"/>
</dbReference>
<name>A0ABP9HZT5_9ACTN</name>
<organism evidence="6 7">
    <name type="scientific">Yinghuangia aomiensis</name>
    <dbReference type="NCBI Taxonomy" id="676205"/>
    <lineage>
        <taxon>Bacteria</taxon>
        <taxon>Bacillati</taxon>
        <taxon>Actinomycetota</taxon>
        <taxon>Actinomycetes</taxon>
        <taxon>Kitasatosporales</taxon>
        <taxon>Streptomycetaceae</taxon>
        <taxon>Yinghuangia</taxon>
    </lineage>
</organism>
<comment type="caution">
    <text evidence="6">The sequence shown here is derived from an EMBL/GenBank/DDBJ whole genome shotgun (WGS) entry which is preliminary data.</text>
</comment>
<dbReference type="InterPro" id="IPR036962">
    <property type="entry name" value="Glyco_hydro_3_N_sf"/>
</dbReference>
<evidence type="ECO:0000313" key="7">
    <source>
        <dbReference type="Proteomes" id="UP001500466"/>
    </source>
</evidence>
<evidence type="ECO:0000256" key="1">
    <source>
        <dbReference type="ARBA" id="ARBA00005336"/>
    </source>
</evidence>
<dbReference type="Pfam" id="PF01915">
    <property type="entry name" value="Glyco_hydro_3_C"/>
    <property type="match status" value="1"/>
</dbReference>
<dbReference type="Gene3D" id="2.60.40.10">
    <property type="entry name" value="Immunoglobulins"/>
    <property type="match status" value="1"/>
</dbReference>